<protein>
    <recommendedName>
        <fullName evidence="4">CRISPR type III-associated protein domain-containing protein</fullName>
    </recommendedName>
</protein>
<dbReference type="AlphaFoldDB" id="A0A919RCH8"/>
<reference evidence="5" key="1">
    <citation type="submission" date="2021-01" db="EMBL/GenBank/DDBJ databases">
        <title>Whole genome shotgun sequence of Sinosporangium siamense NBRC 109515.</title>
        <authorList>
            <person name="Komaki H."/>
            <person name="Tamura T."/>
        </authorList>
    </citation>
    <scope>NUCLEOTIDE SEQUENCE</scope>
    <source>
        <strain evidence="5">NBRC 109515</strain>
    </source>
</reference>
<dbReference type="RefSeq" id="WP_380659342.1">
    <property type="nucleotide sequence ID" value="NZ_JBHLZQ010000004.1"/>
</dbReference>
<keyword evidence="6" id="KW-1185">Reference proteome</keyword>
<comment type="subunit">
    <text evidence="2">Part of the Csm effector complex that includes Cas10, Csm2, Csm3, Csm4 and Csm5.</text>
</comment>
<evidence type="ECO:0000313" key="5">
    <source>
        <dbReference type="EMBL" id="GII91133.1"/>
    </source>
</evidence>
<evidence type="ECO:0000313" key="6">
    <source>
        <dbReference type="Proteomes" id="UP000606172"/>
    </source>
</evidence>
<dbReference type="InterPro" id="IPR005537">
    <property type="entry name" value="RAMP_III_fam"/>
</dbReference>
<dbReference type="PANTHER" id="PTHR35579:SF3">
    <property type="entry name" value="CRISPR SYSTEM CMS ENDORIBONUCLEASE CSM3"/>
    <property type="match status" value="1"/>
</dbReference>
<gene>
    <name evidence="5" type="ORF">Ssi02_13640</name>
</gene>
<organism evidence="5 6">
    <name type="scientific">Sinosporangium siamense</name>
    <dbReference type="NCBI Taxonomy" id="1367973"/>
    <lineage>
        <taxon>Bacteria</taxon>
        <taxon>Bacillati</taxon>
        <taxon>Actinomycetota</taxon>
        <taxon>Actinomycetes</taxon>
        <taxon>Streptosporangiales</taxon>
        <taxon>Streptosporangiaceae</taxon>
        <taxon>Sinosporangium</taxon>
    </lineage>
</organism>
<evidence type="ECO:0000256" key="2">
    <source>
        <dbReference type="ARBA" id="ARBA00093789"/>
    </source>
</evidence>
<dbReference type="CDD" id="cd09726">
    <property type="entry name" value="RAMP_I_III"/>
    <property type="match status" value="1"/>
</dbReference>
<sequence length="771" mass="83201">MNDPTMNEPGTFAISLLMINDWRIGTGTGIHGYVDRLVQRDTANGSGTQTAPIVPAKTLVGIWRDSCELAAHALDSGPVGVWHDWVTYLFGDQYKSVDGRALRPAALALDGPLRLPGRLPDLLSRTPQVAWATSFRKPGVALDPDTGTAKPDMLRFEEMARAGVTLCGSGRVEGFGALDAERRQVAYALLGAGAQLVERIGGKRRRGAGRCSMTLAGEGLGPEYTLPVIGEVPGPPSASPYPVAPHHVPVLDGVSTGWECVELVLTVRQPVMTAATVRGNVVEGANHIPGWCLMPEVARRLGGAAHALVRSGGLVVTSATPESTTGKRTLPVPRVFSHDKDDKHRAVQNTMVQPEKPHNTKPCREGFICPDGGPDIVIPGTTTLRMHNTVRDDVQRPTRDVGGVYIYRALDAGTVLRTEVRLRAGRLAAGWERKLAGRWRVGRSSKDDYGQIDVEVRPVSGASTPIGPAGDGVLRVWLLSDLLIRDERLRPSTAPADVARALHTALIKAGASHNLRLTPDISALGGNRTESWHRGWNLPRPTLYGMAAGSCLTFRVTKGTLTPAALAEVRKAGVGDRRAEGFGQVEFDHPLLLNPITTSSARATRKPIEKHTPALITPDEEGHTDARVFERAAWRTEIHRACESIAGDPRRRQDVIPPAVGSSQLNTLSEITRDLTPGRAESFLTWLTRPKAGRPDWPKNAVTSLRNLLLGPHRVWELLALPERELVVTGDGIEALRTELRAEAVRVLVDTCLTAHTRAVAAAHADERNAG</sequence>
<accession>A0A919RCH8</accession>
<comment type="caution">
    <text evidence="5">The sequence shown here is derived from an EMBL/GenBank/DDBJ whole genome shotgun (WGS) entry which is preliminary data.</text>
</comment>
<name>A0A919RCH8_9ACTN</name>
<evidence type="ECO:0000256" key="1">
    <source>
        <dbReference type="ARBA" id="ARBA00023118"/>
    </source>
</evidence>
<dbReference type="EMBL" id="BOOW01000008">
    <property type="protein sequence ID" value="GII91133.1"/>
    <property type="molecule type" value="Genomic_DNA"/>
</dbReference>
<proteinExistence type="predicted"/>
<dbReference type="PANTHER" id="PTHR35579">
    <property type="entry name" value="CRISPR SYSTEM CMS ENDORIBONUCLEASE CSM3"/>
    <property type="match status" value="1"/>
</dbReference>
<feature type="compositionally biased region" description="Polar residues" evidence="3">
    <location>
        <begin position="318"/>
        <end position="327"/>
    </location>
</feature>
<dbReference type="Proteomes" id="UP000606172">
    <property type="component" value="Unassembled WGS sequence"/>
</dbReference>
<feature type="domain" description="CRISPR type III-associated protein" evidence="4">
    <location>
        <begin position="45"/>
        <end position="212"/>
    </location>
</feature>
<dbReference type="InterPro" id="IPR052216">
    <property type="entry name" value="CRISPR_Csm3_endoribonuclease"/>
</dbReference>
<evidence type="ECO:0000256" key="3">
    <source>
        <dbReference type="SAM" id="MobiDB-lite"/>
    </source>
</evidence>
<feature type="region of interest" description="Disordered" evidence="3">
    <location>
        <begin position="318"/>
        <end position="343"/>
    </location>
</feature>
<evidence type="ECO:0000259" key="4">
    <source>
        <dbReference type="Pfam" id="PF03787"/>
    </source>
</evidence>
<dbReference type="Pfam" id="PF03787">
    <property type="entry name" value="RAMPs"/>
    <property type="match status" value="1"/>
</dbReference>
<keyword evidence="1" id="KW-0051">Antiviral defense</keyword>
<dbReference type="GO" id="GO:0051607">
    <property type="term" value="P:defense response to virus"/>
    <property type="evidence" value="ECO:0007669"/>
    <property type="project" value="UniProtKB-KW"/>
</dbReference>